<proteinExistence type="predicted"/>
<dbReference type="InterPro" id="IPR058548">
    <property type="entry name" value="MlaB-like_STAS"/>
</dbReference>
<dbReference type="CDD" id="cd07043">
    <property type="entry name" value="STAS_anti-anti-sigma_factors"/>
    <property type="match status" value="1"/>
</dbReference>
<dbReference type="Pfam" id="PF13466">
    <property type="entry name" value="STAS_2"/>
    <property type="match status" value="1"/>
</dbReference>
<dbReference type="InterPro" id="IPR002645">
    <property type="entry name" value="STAS_dom"/>
</dbReference>
<reference evidence="2 3" key="1">
    <citation type="submission" date="2023-07" db="EMBL/GenBank/DDBJ databases">
        <title>Sequencing the genomes of 1000 actinobacteria strains.</title>
        <authorList>
            <person name="Klenk H.-P."/>
        </authorList>
    </citation>
    <scope>NUCLEOTIDE SEQUENCE [LARGE SCALE GENOMIC DNA]</scope>
    <source>
        <strain evidence="2 3">DSM 19426</strain>
    </source>
</reference>
<dbReference type="RefSeq" id="WP_310304584.1">
    <property type="nucleotide sequence ID" value="NZ_BAAAPS010000005.1"/>
</dbReference>
<organism evidence="2 3">
    <name type="scientific">Nocardioides marmoribigeumensis</name>
    <dbReference type="NCBI Taxonomy" id="433649"/>
    <lineage>
        <taxon>Bacteria</taxon>
        <taxon>Bacillati</taxon>
        <taxon>Actinomycetota</taxon>
        <taxon>Actinomycetes</taxon>
        <taxon>Propionibacteriales</taxon>
        <taxon>Nocardioidaceae</taxon>
        <taxon>Nocardioides</taxon>
    </lineage>
</organism>
<sequence length="111" mass="12135">MAEIRTFQHPLVPFAVSSDMHDGHLALDLSGELDLACTDALDRDGHEDDLSVSDVTVDMSHLEFIDTAGVRALVEVKNRHLDRGRSVQMVNPVTLVRKVVGLYGRADLLAG</sequence>
<protein>
    <submittedName>
        <fullName evidence="2">Anti-anti-sigma factor</fullName>
    </submittedName>
</protein>
<dbReference type="Gene3D" id="3.30.750.24">
    <property type="entry name" value="STAS domain"/>
    <property type="match status" value="1"/>
</dbReference>
<accession>A0ABU2BZH1</accession>
<name>A0ABU2BZH1_9ACTN</name>
<comment type="caution">
    <text evidence="2">The sequence shown here is derived from an EMBL/GenBank/DDBJ whole genome shotgun (WGS) entry which is preliminary data.</text>
</comment>
<gene>
    <name evidence="2" type="ORF">J2S63_003330</name>
</gene>
<dbReference type="SUPFAM" id="SSF52091">
    <property type="entry name" value="SpoIIaa-like"/>
    <property type="match status" value="1"/>
</dbReference>
<dbReference type="Proteomes" id="UP001183648">
    <property type="component" value="Unassembled WGS sequence"/>
</dbReference>
<evidence type="ECO:0000259" key="1">
    <source>
        <dbReference type="PROSITE" id="PS50801"/>
    </source>
</evidence>
<evidence type="ECO:0000313" key="3">
    <source>
        <dbReference type="Proteomes" id="UP001183648"/>
    </source>
</evidence>
<dbReference type="PROSITE" id="PS50801">
    <property type="entry name" value="STAS"/>
    <property type="match status" value="1"/>
</dbReference>
<keyword evidence="3" id="KW-1185">Reference proteome</keyword>
<feature type="domain" description="STAS" evidence="1">
    <location>
        <begin position="14"/>
        <end position="111"/>
    </location>
</feature>
<dbReference type="InterPro" id="IPR036513">
    <property type="entry name" value="STAS_dom_sf"/>
</dbReference>
<evidence type="ECO:0000313" key="2">
    <source>
        <dbReference type="EMBL" id="MDR7363777.1"/>
    </source>
</evidence>
<dbReference type="EMBL" id="JAVDYG010000001">
    <property type="protein sequence ID" value="MDR7363777.1"/>
    <property type="molecule type" value="Genomic_DNA"/>
</dbReference>